<comment type="subcellular location">
    <subcellularLocation>
        <location evidence="1">Membrane</location>
    </subcellularLocation>
</comment>
<evidence type="ECO:0000256" key="5">
    <source>
        <dbReference type="ARBA" id="ARBA00023136"/>
    </source>
</evidence>
<protein>
    <submittedName>
        <fullName evidence="8">Uncharacterized protein</fullName>
    </submittedName>
</protein>
<dbReference type="PANTHER" id="PTHR23412">
    <property type="entry name" value="STEREOCILIN RELATED"/>
    <property type="match status" value="1"/>
</dbReference>
<feature type="region of interest" description="Disordered" evidence="7">
    <location>
        <begin position="861"/>
        <end position="883"/>
    </location>
</feature>
<reference evidence="8 9" key="1">
    <citation type="submission" date="2024-09" db="EMBL/GenBank/DDBJ databases">
        <title>A chromosome-level genome assembly of Gray's grenadier anchovy, Coilia grayii.</title>
        <authorList>
            <person name="Fu Z."/>
        </authorList>
    </citation>
    <scope>NUCLEOTIDE SEQUENCE [LARGE SCALE GENOMIC DNA]</scope>
    <source>
        <strain evidence="8">G4</strain>
        <tissue evidence="8">Muscle</tissue>
    </source>
</reference>
<evidence type="ECO:0000313" key="9">
    <source>
        <dbReference type="Proteomes" id="UP001591681"/>
    </source>
</evidence>
<feature type="region of interest" description="Disordered" evidence="7">
    <location>
        <begin position="284"/>
        <end position="315"/>
    </location>
</feature>
<feature type="region of interest" description="Disordered" evidence="7">
    <location>
        <begin position="476"/>
        <end position="507"/>
    </location>
</feature>
<keyword evidence="5" id="KW-0472">Membrane</keyword>
<proteinExistence type="inferred from homology"/>
<accession>A0ABD1KNV0</accession>
<feature type="compositionally biased region" description="Low complexity" evidence="7">
    <location>
        <begin position="486"/>
        <end position="507"/>
    </location>
</feature>
<sequence>MHFSISCFICMCFKKDVQTQVSSLTKDEYTCISNADLSCESYQILVKALSDAVGKKGLGKTQPVYECLILPYLSRNSTGGCVENSNSSEDWLMKNFQSFDDLATIADFIRLNKNFNAREVFDNLTPEQQAEFTKLQEQEDLDNTTPTTTTTQPSQTLSQPLPLTPNDLQTQLSSLTEDEYTCIINANLSCESYQALVKAMSDAVGKLGLGKRRPVYEYLILPYLSRNSTGGCVENSNSSEDWLMKNFQSFSDLPTVAEFISLNKNFNALEVYDTLTLEQKEEFNQLQEKEDPDNTTPTTTPPSQTLSQPLPLTPDSQTAEDLTVVLRCVAKSNMNITEETITSLVTELLGTPQDEIMINLLSRLPSLTKEDLSCLSNANLSCESYQALVKALSEHLAEKENGTKQMVYQYFILPFLSRNSTGGCVENSNSSEDWLMKNFQSFAAFATIAEFISLNKNFSALEVFDNLTPEQQAEFRQLQEKEDPDNTTPTTTQPSQTLSQPLPLTPDSQTAEDLTVVLRCVAKSNMNITEETITSLVTDLLGTPQDEIMINLLSRLPSLTKEDLSCLSNANLSCESYQALVKALSEHLAEKENGTKQMVYQYFILPFLSRNSTGGCVENSNSSEDWLMKNFQSFAAFATIAEFIRLNKNFSALEVFDNLTPEQKAEFRQLQEKEDPDNTTPTTTQPSQTLSQPLPLTPDSQTAEDLTVVLRCVAKSNMNITEETITSLVTDLLGTPQDEIMINLLSRLPSLTKEDLSCLSNANLSCESYQALVKALSEHLAEKENGTKQMVYQYFILPFLSRNSTGGCVENSNSSEDWLMKNFQSFAAFATIAEFISLNKNFSALEVFDNLTPEQQAEFRQLQEKEDPDNTTTQPSQTLSQPLPLTPINLLSRLPSLTKEDLSCLSNANLSCESYQALVKALSEHLAEKENGTKQMVYQYFILPFLSRNSTGGCVENSNSSEDWLMKNFQSFAAFATIAEFIRLNKNFSALEVFDNLTPEQKAEFRQLQEKEDPDNTTPTTTQPSQTLSQPLPLTPDSQTAEDLTVVLRCVAKSNMNITEETITSLVTDLLGTPQDEIMINLLSRLPSLTKEDLSCLSNANLSCESYQALVKALSEHLAEKENGTKQMVYQYFILPFLSRNSTGGCVENSNSSEDWLMKNFQSFAAFATIAEFISLNKNFSALEVFDNLTPEQQAEFRQLQEKEDPDNTTPTTTQPSQTLSQPLPLTPDSQTAEDLTVVLRCVAKSNMNITEETITSLVTDLLGTPQDEIMINLLSRLPSLTKEDLSCLSNANLSCCVENSDSSEDWLMKNFQSFAAFATLADFIRLNKNFSAMDVLSLLTPVQLAEFARSPGRLRDPRDVDMILKHVKDNDLGDFFDEISPFLQGLNLTQDVRSAMLQYVLDRTNLSDPSVHDTEVLEWLKNRLRPLLPNITRDQVNLVFKIIKDRDCETIKHVVRLLSSIRPTLMDATKEEIQWNILEILRGPPPLRCYKNNSFYVFLNDTFLDFGLPNLTTVLSLIPPGRKPEVVSSFHPSELGALLRQPNSVDHDTNLCTVFNNYNRTPDFLESEELPASVRRLVLPCVWPLALAAEDETEADRWFNVRLRPYLPFLNKELLSSGNTLNSSCLSFSKLVGFLGSNHSFSGSDFTQEEAYETIKQYLASDTEPKCYNATDPRLNSTAWFVNYIGGFVIFVTSDDLDTFGSKDKVFSVLVGNIQAVTADVVAVLGQWVLCLNTAQITTASPSVILGSLSTVQGWSQEQLISMVPILFQQNYQIIKVDAALPKLLVNIPDAMATQIPRNLLHFENTADVVTLAKNINKKKWKPHQAVMIFDTAASGLEAEELSEDVLQGFTCSRVRSITKAEVRNIIRAGRSRPNRRKVVLEQKQLTCMYNLIRADKPTDFINYPSDMLLYYRYADIPKASCKSYFTEVGNADFSVLTRALSGRRDILLNNARRCLGIAGKNINRENLAMLGNMACTLDRPYIQNSDPEVVEKMKDCNDLTEEQGNALQTMLIQGNTKYGITTATICDDAFPFGYDATQFKLCLSAQTVKDNLAGLTEKVDVDEFQRIILEKLNKSYPSGLSDEQVQMLGSVSRVATLDEIGKWNISSLDTLAALMNPDDGEWESDKSKAIVTKFLSGSNSLGSSELNVLGGPNLCALDTSTIKAINSDSIKEAGPLDISSCTTEKKRALFEIAKQAFPRSPQNQRTDTLTTYQLISCYLSGADREYIRSLLSSNVNMDIETFVDLDESVVLDLSVSEVSGLLGSNLPDLESYHNESVVQRWISRQFQSELDTLNLNLTGGKADPTTASSNSTTTAAPNTTTTATTTITTISATTSAGNKETSYSLPFIFLMLTVLFMRNAA</sequence>
<evidence type="ECO:0000256" key="1">
    <source>
        <dbReference type="ARBA" id="ARBA00004370"/>
    </source>
</evidence>
<feature type="region of interest" description="Disordered" evidence="7">
    <location>
        <begin position="1198"/>
        <end position="1229"/>
    </location>
</feature>
<dbReference type="InterPro" id="IPR026664">
    <property type="entry name" value="Stereocilin-rel"/>
</dbReference>
<feature type="compositionally biased region" description="Low complexity" evidence="7">
    <location>
        <begin position="2306"/>
        <end position="2322"/>
    </location>
</feature>
<evidence type="ECO:0000313" key="8">
    <source>
        <dbReference type="EMBL" id="KAL2100802.1"/>
    </source>
</evidence>
<name>A0ABD1KNV0_9TELE</name>
<feature type="region of interest" description="Disordered" evidence="7">
    <location>
        <begin position="1006"/>
        <end position="1037"/>
    </location>
</feature>
<dbReference type="Pfam" id="PF06060">
    <property type="entry name" value="Mesothelin"/>
    <property type="match status" value="2"/>
</dbReference>
<dbReference type="GO" id="GO:0007155">
    <property type="term" value="P:cell adhesion"/>
    <property type="evidence" value="ECO:0007669"/>
    <property type="project" value="UniProtKB-KW"/>
</dbReference>
<feature type="region of interest" description="Disordered" evidence="7">
    <location>
        <begin position="2303"/>
        <end position="2322"/>
    </location>
</feature>
<gene>
    <name evidence="8" type="ORF">ACEWY4_002563</name>
</gene>
<feature type="region of interest" description="Disordered" evidence="7">
    <location>
        <begin position="135"/>
        <end position="163"/>
    </location>
</feature>
<evidence type="ECO:0000256" key="2">
    <source>
        <dbReference type="ARBA" id="ARBA00011016"/>
    </source>
</evidence>
<dbReference type="EMBL" id="JBHFQA010000003">
    <property type="protein sequence ID" value="KAL2100802.1"/>
    <property type="molecule type" value="Genomic_DNA"/>
</dbReference>
<dbReference type="GO" id="GO:0016020">
    <property type="term" value="C:membrane"/>
    <property type="evidence" value="ECO:0007669"/>
    <property type="project" value="UniProtKB-SubCell"/>
</dbReference>
<organism evidence="8 9">
    <name type="scientific">Coilia grayii</name>
    <name type="common">Gray's grenadier anchovy</name>
    <dbReference type="NCBI Taxonomy" id="363190"/>
    <lineage>
        <taxon>Eukaryota</taxon>
        <taxon>Metazoa</taxon>
        <taxon>Chordata</taxon>
        <taxon>Craniata</taxon>
        <taxon>Vertebrata</taxon>
        <taxon>Euteleostomi</taxon>
        <taxon>Actinopterygii</taxon>
        <taxon>Neopterygii</taxon>
        <taxon>Teleostei</taxon>
        <taxon>Clupei</taxon>
        <taxon>Clupeiformes</taxon>
        <taxon>Clupeoidei</taxon>
        <taxon>Engraulidae</taxon>
        <taxon>Coilinae</taxon>
        <taxon>Coilia</taxon>
    </lineage>
</organism>
<feature type="compositionally biased region" description="Low complexity" evidence="7">
    <location>
        <begin position="1208"/>
        <end position="1229"/>
    </location>
</feature>
<feature type="compositionally biased region" description="Low complexity" evidence="7">
    <location>
        <begin position="871"/>
        <end position="883"/>
    </location>
</feature>
<comment type="caution">
    <text evidence="8">The sequence shown here is derived from an EMBL/GenBank/DDBJ whole genome shotgun (WGS) entry which is preliminary data.</text>
</comment>
<feature type="region of interest" description="Disordered" evidence="7">
    <location>
        <begin position="668"/>
        <end position="699"/>
    </location>
</feature>
<comment type="similarity">
    <text evidence="2">Belongs to the mesothelin family.</text>
</comment>
<feature type="compositionally biased region" description="Low complexity" evidence="7">
    <location>
        <begin position="294"/>
        <end position="315"/>
    </location>
</feature>
<keyword evidence="6" id="KW-0325">Glycoprotein</keyword>
<dbReference type="PANTHER" id="PTHR23412:SF6">
    <property type="entry name" value="MESOTHELIN"/>
    <property type="match status" value="1"/>
</dbReference>
<evidence type="ECO:0000256" key="4">
    <source>
        <dbReference type="ARBA" id="ARBA00022889"/>
    </source>
</evidence>
<dbReference type="Proteomes" id="UP001591681">
    <property type="component" value="Unassembled WGS sequence"/>
</dbReference>
<dbReference type="InterPro" id="IPR010335">
    <property type="entry name" value="Mesothelin"/>
</dbReference>
<evidence type="ECO:0000256" key="6">
    <source>
        <dbReference type="ARBA" id="ARBA00023180"/>
    </source>
</evidence>
<evidence type="ECO:0000256" key="7">
    <source>
        <dbReference type="SAM" id="MobiDB-lite"/>
    </source>
</evidence>
<keyword evidence="4" id="KW-0130">Cell adhesion</keyword>
<feature type="compositionally biased region" description="Low complexity" evidence="7">
    <location>
        <begin position="144"/>
        <end position="163"/>
    </location>
</feature>
<feature type="compositionally biased region" description="Low complexity" evidence="7">
    <location>
        <begin position="1016"/>
        <end position="1037"/>
    </location>
</feature>
<evidence type="ECO:0000256" key="3">
    <source>
        <dbReference type="ARBA" id="ARBA00022729"/>
    </source>
</evidence>
<keyword evidence="9" id="KW-1185">Reference proteome</keyword>
<feature type="compositionally biased region" description="Low complexity" evidence="7">
    <location>
        <begin position="678"/>
        <end position="699"/>
    </location>
</feature>
<keyword evidence="3" id="KW-0732">Signal</keyword>